<proteinExistence type="inferred from homology"/>
<dbReference type="GO" id="GO:0031177">
    <property type="term" value="F:phosphopantetheine binding"/>
    <property type="evidence" value="ECO:0007669"/>
    <property type="project" value="InterPro"/>
</dbReference>
<gene>
    <name evidence="7" type="ORF">RRF57_000689</name>
</gene>
<dbReference type="FunFam" id="3.30.559.30:FF:000003">
    <property type="entry name" value="Nonribosomal peptide synthase SidD"/>
    <property type="match status" value="1"/>
</dbReference>
<comment type="pathway">
    <text evidence="1">Secondary metabolite biosynthesis.</text>
</comment>
<feature type="domain" description="Carrier" evidence="6">
    <location>
        <begin position="2718"/>
        <end position="2794"/>
    </location>
</feature>
<dbReference type="PROSITE" id="PS50075">
    <property type="entry name" value="CARRIER"/>
    <property type="match status" value="3"/>
</dbReference>
<dbReference type="Gene3D" id="3.30.559.10">
    <property type="entry name" value="Chloramphenicol acetyltransferase-like domain"/>
    <property type="match status" value="6"/>
</dbReference>
<reference evidence="7 8" key="1">
    <citation type="submission" date="2023-10" db="EMBL/GenBank/DDBJ databases">
        <title>Draft genome sequence of Xylaria bambusicola isolate GMP-LS, the root and basal stem rot pathogen of sugarcane in Indonesia.</title>
        <authorList>
            <person name="Selvaraj P."/>
            <person name="Muralishankar V."/>
            <person name="Muruganantham S."/>
            <person name="Sp S."/>
            <person name="Haryani S."/>
            <person name="Lau K.J.X."/>
            <person name="Naqvi N.I."/>
        </authorList>
    </citation>
    <scope>NUCLEOTIDE SEQUENCE [LARGE SCALE GENOMIC DNA]</scope>
    <source>
        <strain evidence="7">GMP-LS</strain>
    </source>
</reference>
<organism evidence="7 8">
    <name type="scientific">Xylaria bambusicola</name>
    <dbReference type="NCBI Taxonomy" id="326684"/>
    <lineage>
        <taxon>Eukaryota</taxon>
        <taxon>Fungi</taxon>
        <taxon>Dikarya</taxon>
        <taxon>Ascomycota</taxon>
        <taxon>Pezizomycotina</taxon>
        <taxon>Sordariomycetes</taxon>
        <taxon>Xylariomycetidae</taxon>
        <taxon>Xylariales</taxon>
        <taxon>Xylariaceae</taxon>
        <taxon>Xylaria</taxon>
    </lineage>
</organism>
<dbReference type="InterPro" id="IPR045851">
    <property type="entry name" value="AMP-bd_C_sf"/>
</dbReference>
<evidence type="ECO:0000256" key="2">
    <source>
        <dbReference type="ARBA" id="ARBA00022450"/>
    </source>
</evidence>
<protein>
    <recommendedName>
        <fullName evidence="6">Carrier domain-containing protein</fullName>
    </recommendedName>
</protein>
<evidence type="ECO:0000256" key="5">
    <source>
        <dbReference type="ARBA" id="ARBA00029454"/>
    </source>
</evidence>
<dbReference type="InterPro" id="IPR023213">
    <property type="entry name" value="CAT-like_dom_sf"/>
</dbReference>
<accession>A0AAN7UAK5</accession>
<dbReference type="GO" id="GO:0005737">
    <property type="term" value="C:cytoplasm"/>
    <property type="evidence" value="ECO:0007669"/>
    <property type="project" value="TreeGrafter"/>
</dbReference>
<dbReference type="InterPro" id="IPR020806">
    <property type="entry name" value="PKS_PP-bd"/>
</dbReference>
<keyword evidence="3" id="KW-0597">Phosphoprotein</keyword>
<dbReference type="SUPFAM" id="SSF52777">
    <property type="entry name" value="CoA-dependent acyltransferases"/>
    <property type="match status" value="12"/>
</dbReference>
<dbReference type="Gene3D" id="1.10.1200.10">
    <property type="entry name" value="ACP-like"/>
    <property type="match status" value="3"/>
</dbReference>
<dbReference type="GO" id="GO:0016874">
    <property type="term" value="F:ligase activity"/>
    <property type="evidence" value="ECO:0007669"/>
    <property type="project" value="UniProtKB-KW"/>
</dbReference>
<dbReference type="PANTHER" id="PTHR45527:SF3">
    <property type="entry name" value="SIDEROPHORE SYNTHETASE (EUROFUNG)"/>
    <property type="match status" value="1"/>
</dbReference>
<dbReference type="Proteomes" id="UP001305414">
    <property type="component" value="Unassembled WGS sequence"/>
</dbReference>
<dbReference type="CDD" id="cd05918">
    <property type="entry name" value="A_NRPS_SidN3_like"/>
    <property type="match status" value="4"/>
</dbReference>
<evidence type="ECO:0000259" key="6">
    <source>
        <dbReference type="PROSITE" id="PS50075"/>
    </source>
</evidence>
<dbReference type="Gene3D" id="3.30.300.30">
    <property type="match status" value="4"/>
</dbReference>
<sequence length="5117" mass="569478">MGVDLDLGMDLPSNGITSASASASPPAVMASLWQPKPPVSRAPRPGAYNTCVHHMFEDRARVQPEAVAICAWDGRFTYTKLDALSTSLAAHLARHGVGPEVYVPICSEKSCWVPVAMLAVLKAGGAFVLLDPSHPMERLKWMCRVVGATSIVASNLTADMARQLAPEVFISSSHSHSLTESTAVAADVNPNNVAYAVFTSGSSGRPKGVAIEHRAFCSSAVAHAAAVGMSPESRVLQFASYAFDACLTEILTSLIAGACVCIPSGEGGISDLVEVRRLQPNWALLTPSVARIVDVADFSMLRTMVLGGEAINENDVRKWAPHLSLYVAYGVSEAAVVNLVRPCSVGDIDHANLGFGVGVECWLVEPDNHECLATVGAVGELVLGGPAIGREYVGDPTRTKAAFIDLPPGTTGDLCTYNPADGSIRYVGRKDDQQKFHGRRLEVAEVEHNLRNLLPDTRDLVVDVVKSNDMEILVAFVLLRAEASAQHVGTSEPWFLEASDGFRAQARLAQQQLEGSIPDWMIPGIFLPLKRIPLLPSGKSDRQKLRSLTATMTQHRLHSYRAPQMMTVKRAPSTPSEKLLQQLWSTVLRIPGSDIGLDDRFTELGGTSIHLMRLAGAARQQGVILALGDALRRGSLAAMAASLTPAPVGTAKPVQPFSLIPKSEDREGLIGQAVQICQLQDRRDIEDLYPCTPIQEGLMSLTARRPGAYTVAYEYDLPSDVHIQQFQRAWNTVVAANPILRTRFVQSVTGSMYQTVLRDILLWESDTNAKSSSRQAVTSDTWTLGRPLARLSLHQPGSGESPYRFGLSFHHALSDGWSLPLLLQQVQSAYVGTVSLPPRPFNRFIEYIARTRPDYEKFWNGYFTDLQAAAFPSLPSVIYTPNPTARKTFTVPADPYGNSEFSVPNRLKLAWSILISFYTDSPDTIFGLTVAGRGAPVLGIENMTGPTIASIPYRLHLQLDHTIADALLKIQGDYVTMMPFEQAGLQHISHMGPEAALACSAFQSHLVIQPPPDDPPALFRASRDLAGSDAFSTYAVNLICRQMTSSVEIDATFDPNVIDETQFGRMLQQMRHIFQQLNPSQSARIIRDLDVTSPEDWAELTAWNGALPEPVYACAHDLILNQSNLHPESPAVCAWDGDFTYGEIEKLSSSMAAYLMSQGVGPEIFIPLCFEKSRWTTIAMLAVIKAGGAFILLDPSHPVQRLQGICRDAKALFVISSEWNADLARELAPRSVIIGTDWKPWEFPETLQSLPNPAVSPENSMYAVFTSGSTGAPKGATHSHISWCTSAQANCVGLYLGPTSRVFQFAAYAFDISIADNLLTLVAGGCICVPKNEQIQNGNLVEAITDLDANWACLTPSVARIINPSRVSGLKKLVLCGEPIAPEVISLWSAHAHLLNLYGPAECAILTTLHRNVRDYREPNNIGFPTSAVCWVVDLQNEQRLAPIGTVGELLVESPIVGHGYLNSPERSAESFIPSEKYPMWLTKFRPQGKCRLYRTGDLVQYTNDGSLRYVSRSDTQIKLRGQRIELGEVEYHLRQCFPEVKDAVAEVITKKTGTKATALTAFILLTPRIFKISDRQFWTLSAEAIEKLKLVLPRYMVPSVFVPVDQLPYSKSGKLDRKLLRDLAAELPDEHARSIDTKKLMPISDKERVLQGLFAQALKIPSSNISTSENFMRLGGDSIVAMNLVALAKDVGIMFSVADIFKNPTISSLAMRVGRCTTNIDFHIPPFFLIQNHADPGEIEKAAMDQCRVNRDQIEDIYPCTALQEGLISLSAKISGMYIARFKYLIPPETDIPRFQRAWNQVVHANSILRTRIIQSGDNGTFQVVLKDIPQWKFFKTADEQDDDSEHEAMALGSQLLHLSMAPSEDGSGSHHFHLIIHHSLYDGWSFRLIWKQVLEAYQGHELLSRPFNRFIRDVGQIEGCQEFWKDRMGNLNAVQFPALPHVDYSLNPTQSFSHPIKNLPKSKGAHTLATMIQLSWAIVLSHYTDSDDVVFGVTFDGRSAAFNDITEITGPTIATVPVRVRLNSEKTVEDSLLELQEQTIAMIPFLQYGLRNISRINEDNAKGCDFQSQLVVQPPNITSGMNLEGLARAEQENLHDYKAFASYAFVMLCHMEESSNNLFISVNYDPEILQRREAQRLVEQFHGVLYQLFEKPTESIQEIELVSKEDMTQLAMWHDRLPSATPEALHDLVLEHCRSRPDEEAVSSWDGRLTYSQLDNLSARLAQHLLTLSLERESKVAVCLEKSCWSIVALLAVLRSGCTCVVVDPGHPRFRIEQMIGKATPELMLVSKTHEKLAHGLVSSIISVSSSFIQGLPLLSTILPTVAPNQAAFILFTSGSTGVPKGIVMEHINWSTSITQAGVEMNFTSQTRCLHFSSYAFDASLYEIFNTLGFGGCLCIVSEHDRMNNLAPFISEKRVNLAILTPSTVAFLQPEDVPSLQTLVVGGEALTYDLVGSWANKVTLVNAYGPAEGTICCVGKVPTTGWKHGTIGHMVGSHGWIVDRSNHMKLAAIGAVGELIIEGPVVTRGYIKEPEKTAAAYIQTPPWLLCFRSKGTEGRLYKSGDLVQYNLDGTIRFFGRIEGQVKLRGQRIELAEVEYHVRKLFPVIANVVAEVIVPPGEGRTPFLVACIHVGEQIPDNEESLFHEPTPSFRERAHEARLQLSNSIPSYMVPEAFLPLRRVPLSRGGKLDRRQIREACGLLSLDQIREYSTEATVTKRAPSTSIERTLQRIWAKVLNMEASSIGVDDNWMRLGGDSIQAMRVVAQCATAGLKTSVRALFHGKTIAQMSLRTEHIHSKILPVEPLDSLFDLSPIQRMFFHAARSHHNHFNQSLSFRLSNPIPSKMIQRAIRWIVENHSMFRARFIEAPKGLWRQMITSDIDGSYSYRENRIQSRDEAATLFKSDQESLDIQHGPLFICHLIHDAKENQQYLFFTAHHLIIDMVSWEIVLSDIEILLLGQRRPVPPSLSFQTWCRLQAEYAAKNITHDNISPDSAPFALADYWELDLRNNRWEDVIEEGFVLSEQETQALLGSANDALKTQPVDVLHAALLQAFARVFSDRLVPTVFSEGHGREPWDSNVDPSSTVGWFTTMWPADVSVRSEDSLFDIVRKTKDARRGAKDNGWIQFTSRYYRSNEALQSREFEPLEILFNYYPGFADDETSILQPFVFTTGELSQISPRLTRFSLIDVLAEVRGSQLSFNFIHNRHMRHQQLSIRDWIEETQRCLESASMILGRQTPSFTISDFPRLKYPSPEMETFIHSIVLPLAAKSLEIEDAYKCSPIQDGIMLSQAKNAGRYMDRFFWSVRSRNGSHVHPEKLKEAWQQVLQRHPLLRTVLYEEPGRNGHYNQLVLKTVPADMSVILSTSHAPGRRLENHKFDIPPLSPPHRLAICPSHTGYVECLLEINHAIIDGYSRQLFLRDLSLAYDNNLDTTPRQGYRDYVEYIDTYLIDEAKAYWERYLMSAEPCTLPSSPPRVMPQDTTQLCNFALPFGHTLREFCSQQELTPSNIFQLAWALVLRQYVNSESVCFGYMTSGRDAPIIGIDDIVGPIINMHICRVVMGPDETILGLLRKNQENYIESLIYQHLSITDKYDIVLNIGVLEHEIDVSWEYSATFISEEQVQNIADTFQQALLTIMSQLHQKATNINLFGALSKQQVCQYNKHEALPVDQRADQLIKKQCLAQPAAIAVDAWDGSFTYKDIDELSNFVAAELRRYGVGPSKFVPLCFARSRWTPVALLGVLKSGGAFILLDCSHPITRLQEICKDADASIVLASEGQSKLAAQLCSHILIVDEQVAAWGREASDPKEDSIWDEEDIAYLIFTSGSTGKPKGVMISHRALATSAISHGSAFLIDRCSRVLQFASYAFDAAVLEHVTSLIMGACVCIPSDTERYDIPKSVASLEANWVYLTPAVARALDPAHVKTIRTVAMGGEVVTEKDLDAWRNRVNLILNYGPTECTIISSAQPVNEEISDGRILGRCIGCCGWIANPHDSNQLVPVGAVGELLIEGPIVGLGYWKDPEKTADAFIDPPLWLIELRGNPTRHIYKTGDLVRYTNNGAIQFIGRKDLQVKLRGNRIELGEVETHLRASFPGIRDAVAEIVKPEGDDRQAMLVAFVYSGDCERRAEQAIGSDHTLETLFGRPSPEFSKQAQVMEAQMSKSLPAYMIPVVYLPLQYIPLTENGKLDRKKLRAMAALLSPQQLQQYDTSTNLHEMPTSVNELLLQKVWAGVLNKELESVSLHSNFFPGRRFNSSYAGSLAMQCIRFASSYPPEKANTPFELTPIQRVYFDAAPLGNHHFNQSFFLRITRSIGVEQLDSALHGVVKRHAMLRARFFQNEHSEWLQIITSSISTSYRYKQHALERIDSAGSILSESQLAIDPQQGPIMVADMITVTGSAQYLFIAAHHLVTDLVSWRIILRDLEHYLAEGSMPLAAPFPFQTWCTLQMEYAKANLDSDHARLDAHLAHPPNNYWGIDGKSNLVKDTLHSGFTLSEQATEILMGDANHSVQTKPVELFQAALIHSFAQTFQDRSPPTLWNEGHGREPWDSNIDLSGTVGWFTTMWPLNVAIENCNIVDITIRTKDQVRAVPSNGWAHFASSLHPKAAGSSKSRDLKEVTFNFTGAYQQLERSDSLFQVATRPLTSVSDGSEELARFSVIDVVVELKDSCLYFDFHFNKHAADQRPIAEWIANCEQSLLEMATRLPLEPLIFTLADFPLLSLNYNTLEKFATDTLVQHGIPTTNVEDAYPCSPIQRGILLSQAKDSRHYQTHIIWKMKSSDGSWVDTDRVIAAWRRIVARHPIFRTVFVNSVSQDDFVDQVVLKNIVAEPFTMAPSEENNLLSALSGQPKFAVCNGKLPYRFSIGQTLAGDVLCSLEISHALYDGITKQNVLHELERGYRGDLTSRPGPSYSDYISYIRNQSGALHLEYWTKYLNGVSPCYFPATNAKGEQGAEGTLQSIDVDVGDSSILRRFCKVNDLTVSNICQVAWGMVLKSYVNSDDICFGYLSAGRDISILHAHEAMGPFINMLVCRMDLSDSRPLMKTLQDNQHSFVDSLKHQHYPLANIFRAAELPRGKSLFNTAMSLQNVNHLHAGTGSSLELEVIAGNDPSEVDMNTSTLQRCSSSLLT</sequence>
<evidence type="ECO:0000313" key="7">
    <source>
        <dbReference type="EMBL" id="KAK5624973.1"/>
    </source>
</evidence>
<dbReference type="SUPFAM" id="SSF47336">
    <property type="entry name" value="ACP-like"/>
    <property type="match status" value="3"/>
</dbReference>
<evidence type="ECO:0000256" key="3">
    <source>
        <dbReference type="ARBA" id="ARBA00022553"/>
    </source>
</evidence>
<dbReference type="FunFam" id="3.30.300.30:FF:000015">
    <property type="entry name" value="Nonribosomal peptide synthase SidD"/>
    <property type="match status" value="4"/>
</dbReference>
<comment type="similarity">
    <text evidence="5">Belongs to the NRP synthetase family.</text>
</comment>
<dbReference type="InterPro" id="IPR009081">
    <property type="entry name" value="PP-bd_ACP"/>
</dbReference>
<evidence type="ECO:0000313" key="8">
    <source>
        <dbReference type="Proteomes" id="UP001305414"/>
    </source>
</evidence>
<keyword evidence="4" id="KW-0436">Ligase</keyword>
<dbReference type="PROSITE" id="PS00455">
    <property type="entry name" value="AMP_BINDING"/>
    <property type="match status" value="2"/>
</dbReference>
<dbReference type="EMBL" id="JAWHQM010000002">
    <property type="protein sequence ID" value="KAK5624973.1"/>
    <property type="molecule type" value="Genomic_DNA"/>
</dbReference>
<dbReference type="GO" id="GO:0044550">
    <property type="term" value="P:secondary metabolite biosynthetic process"/>
    <property type="evidence" value="ECO:0007669"/>
    <property type="project" value="TreeGrafter"/>
</dbReference>
<dbReference type="SUPFAM" id="SSF56801">
    <property type="entry name" value="Acetyl-CoA synthetase-like"/>
    <property type="match status" value="4"/>
</dbReference>
<dbReference type="InterPro" id="IPR042099">
    <property type="entry name" value="ANL_N_sf"/>
</dbReference>
<dbReference type="CDD" id="cd19542">
    <property type="entry name" value="CT_NRPS-like"/>
    <property type="match status" value="2"/>
</dbReference>
<dbReference type="GO" id="GO:0043041">
    <property type="term" value="P:amino acid activation for nonribosomal peptide biosynthetic process"/>
    <property type="evidence" value="ECO:0007669"/>
    <property type="project" value="TreeGrafter"/>
</dbReference>
<dbReference type="PROSITE" id="PS00012">
    <property type="entry name" value="PHOSPHOPANTETHEINE"/>
    <property type="match status" value="1"/>
</dbReference>
<dbReference type="InterPro" id="IPR020845">
    <property type="entry name" value="AMP-binding_CS"/>
</dbReference>
<dbReference type="CDD" id="cd19534">
    <property type="entry name" value="E_NRPS"/>
    <property type="match status" value="1"/>
</dbReference>
<dbReference type="Gene3D" id="3.40.50.12780">
    <property type="entry name" value="N-terminal domain of ligase-like"/>
    <property type="match status" value="4"/>
</dbReference>
<dbReference type="NCBIfam" id="NF003417">
    <property type="entry name" value="PRK04813.1"/>
    <property type="match status" value="4"/>
</dbReference>
<evidence type="ECO:0000256" key="4">
    <source>
        <dbReference type="ARBA" id="ARBA00022598"/>
    </source>
</evidence>
<feature type="domain" description="Carrier" evidence="6">
    <location>
        <begin position="571"/>
        <end position="647"/>
    </location>
</feature>
<dbReference type="InterPro" id="IPR001242">
    <property type="entry name" value="Condensation_dom"/>
</dbReference>
<dbReference type="FunFam" id="3.30.559.10:FF:000016">
    <property type="entry name" value="Nonribosomal peptide synthase Pes1"/>
    <property type="match status" value="2"/>
</dbReference>
<evidence type="ECO:0000256" key="1">
    <source>
        <dbReference type="ARBA" id="ARBA00005179"/>
    </source>
</evidence>
<dbReference type="InterPro" id="IPR006162">
    <property type="entry name" value="Ppantetheine_attach_site"/>
</dbReference>
<dbReference type="SMART" id="SM00823">
    <property type="entry name" value="PKS_PP"/>
    <property type="match status" value="3"/>
</dbReference>
<name>A0AAN7UAK5_9PEZI</name>
<dbReference type="FunFam" id="3.30.559.30:FF:000002">
    <property type="entry name" value="Nonribosomal peptide synthase Pes1"/>
    <property type="match status" value="2"/>
</dbReference>
<dbReference type="PANTHER" id="PTHR45527">
    <property type="entry name" value="NONRIBOSOMAL PEPTIDE SYNTHETASE"/>
    <property type="match status" value="1"/>
</dbReference>
<dbReference type="CDD" id="cd19545">
    <property type="entry name" value="FUM14_C_NRPS-like"/>
    <property type="match status" value="2"/>
</dbReference>
<dbReference type="Pfam" id="PF00501">
    <property type="entry name" value="AMP-binding"/>
    <property type="match status" value="4"/>
</dbReference>
<dbReference type="Pfam" id="PF00550">
    <property type="entry name" value="PP-binding"/>
    <property type="match status" value="3"/>
</dbReference>
<dbReference type="FunFam" id="1.10.1200.10:FF:000005">
    <property type="entry name" value="Nonribosomal peptide synthetase 1"/>
    <property type="match status" value="1"/>
</dbReference>
<dbReference type="InterPro" id="IPR036736">
    <property type="entry name" value="ACP-like_sf"/>
</dbReference>
<dbReference type="NCBIfam" id="TIGR01733">
    <property type="entry name" value="AA-adenyl-dom"/>
    <property type="match status" value="3"/>
</dbReference>
<feature type="domain" description="Carrier" evidence="6">
    <location>
        <begin position="1642"/>
        <end position="1718"/>
    </location>
</feature>
<dbReference type="Pfam" id="PF00668">
    <property type="entry name" value="Condensation"/>
    <property type="match status" value="6"/>
</dbReference>
<dbReference type="Gene3D" id="3.30.559.30">
    <property type="entry name" value="Nonribosomal peptide synthetase, condensation domain"/>
    <property type="match status" value="6"/>
</dbReference>
<dbReference type="FunFam" id="3.40.50.12780:FF:000014">
    <property type="entry name" value="Nonribosomal peptide synthetase 1"/>
    <property type="match status" value="3"/>
</dbReference>
<dbReference type="InterPro" id="IPR000873">
    <property type="entry name" value="AMP-dep_synth/lig_dom"/>
</dbReference>
<keyword evidence="2" id="KW-0596">Phosphopantetheine</keyword>
<dbReference type="InterPro" id="IPR010071">
    <property type="entry name" value="AA_adenyl_dom"/>
</dbReference>
<keyword evidence="8" id="KW-1185">Reference proteome</keyword>
<comment type="caution">
    <text evidence="7">The sequence shown here is derived from an EMBL/GenBank/DDBJ whole genome shotgun (WGS) entry which is preliminary data.</text>
</comment>